<dbReference type="AlphaFoldDB" id="A0A7G7CNH8"/>
<feature type="transmembrane region" description="Helical" evidence="1">
    <location>
        <begin position="120"/>
        <end position="140"/>
    </location>
</feature>
<reference evidence="2 3" key="1">
    <citation type="submission" date="2020-07" db="EMBL/GenBank/DDBJ databases">
        <title>Complete genome and description of Corynebacterium incognita strain Marseille-Q3630 sp. nov.</title>
        <authorList>
            <person name="Boxberger M."/>
        </authorList>
    </citation>
    <scope>NUCLEOTIDE SEQUENCE [LARGE SCALE GENOMIC DNA]</scope>
    <source>
        <strain evidence="2 3">Marseille-Q3630</strain>
    </source>
</reference>
<protein>
    <submittedName>
        <fullName evidence="2">Uncharacterized protein</fullName>
    </submittedName>
</protein>
<keyword evidence="1" id="KW-0472">Membrane</keyword>
<dbReference type="EMBL" id="CP059404">
    <property type="protein sequence ID" value="QNE89144.1"/>
    <property type="molecule type" value="Genomic_DNA"/>
</dbReference>
<gene>
    <name evidence="2" type="ORF">H0194_08770</name>
</gene>
<accession>A0A7G7CNH8</accession>
<keyword evidence="3" id="KW-1185">Reference proteome</keyword>
<sequence>MTSPTTVARRRKQYLSFFYLGLIFIGTALPFNLSNQSLSMTFWVLGIGISAGCVMGLQKTLRPSQLKPELADEYELVQLSAARAKALNVFLFGTLALMMVLLCVPLLEFAGLDATSWAEVARTCGMATGGLVMLASFVQLRHLALETNKDIEAEDRELQKEEVA</sequence>
<dbReference type="Proteomes" id="UP000515743">
    <property type="component" value="Chromosome"/>
</dbReference>
<dbReference type="KEGG" id="cik:H0194_08770"/>
<evidence type="ECO:0000313" key="3">
    <source>
        <dbReference type="Proteomes" id="UP000515743"/>
    </source>
</evidence>
<keyword evidence="1" id="KW-0812">Transmembrane</keyword>
<keyword evidence="1" id="KW-1133">Transmembrane helix</keyword>
<dbReference type="RefSeq" id="WP_185175522.1">
    <property type="nucleotide sequence ID" value="NZ_CP059404.1"/>
</dbReference>
<organism evidence="2 3">
    <name type="scientific">Corynebacterium incognita</name>
    <dbReference type="NCBI Taxonomy" id="2754725"/>
    <lineage>
        <taxon>Bacteria</taxon>
        <taxon>Bacillati</taxon>
        <taxon>Actinomycetota</taxon>
        <taxon>Actinomycetes</taxon>
        <taxon>Mycobacteriales</taxon>
        <taxon>Corynebacteriaceae</taxon>
        <taxon>Corynebacterium</taxon>
    </lineage>
</organism>
<evidence type="ECO:0000313" key="2">
    <source>
        <dbReference type="EMBL" id="QNE89144.1"/>
    </source>
</evidence>
<name>A0A7G7CNH8_9CORY</name>
<evidence type="ECO:0000256" key="1">
    <source>
        <dbReference type="SAM" id="Phobius"/>
    </source>
</evidence>
<feature type="transmembrane region" description="Helical" evidence="1">
    <location>
        <begin position="37"/>
        <end position="57"/>
    </location>
</feature>
<proteinExistence type="predicted"/>
<feature type="transmembrane region" description="Helical" evidence="1">
    <location>
        <begin position="12"/>
        <end position="31"/>
    </location>
</feature>
<feature type="transmembrane region" description="Helical" evidence="1">
    <location>
        <begin position="86"/>
        <end position="108"/>
    </location>
</feature>